<keyword evidence="2" id="KW-1185">Reference proteome</keyword>
<sequence length="100" mass="11564">MHDPSERSKLAYINSIGRIIVPGPVEPSPVARPDVEFMVGGEIYDADYETARVRCAEALLEWYPDMADVESWQQRRGQSGAEWLLKLQERFGHSRRIYRL</sequence>
<dbReference type="Proteomes" id="UP000295626">
    <property type="component" value="Unassembled WGS sequence"/>
</dbReference>
<evidence type="ECO:0000313" key="1">
    <source>
        <dbReference type="EMBL" id="TDC01690.1"/>
    </source>
</evidence>
<gene>
    <name evidence="1" type="ORF">E1091_02350</name>
</gene>
<proteinExistence type="predicted"/>
<reference evidence="1 2" key="1">
    <citation type="submission" date="2019-02" db="EMBL/GenBank/DDBJ databases">
        <title>Draft genome sequences of novel Actinobacteria.</title>
        <authorList>
            <person name="Sahin N."/>
            <person name="Ay H."/>
            <person name="Saygin H."/>
        </authorList>
    </citation>
    <scope>NUCLEOTIDE SEQUENCE [LARGE SCALE GENOMIC DNA]</scope>
    <source>
        <strain evidence="1 2">JCM 30529</strain>
    </source>
</reference>
<name>A0ABY2DKZ2_9ACTN</name>
<comment type="caution">
    <text evidence="1">The sequence shown here is derived from an EMBL/GenBank/DDBJ whole genome shotgun (WGS) entry which is preliminary data.</text>
</comment>
<dbReference type="EMBL" id="SMKE01000037">
    <property type="protein sequence ID" value="TDC01690.1"/>
    <property type="molecule type" value="Genomic_DNA"/>
</dbReference>
<accession>A0ABY2DKZ2</accession>
<organism evidence="1 2">
    <name type="scientific">Micromonospora fluostatini</name>
    <dbReference type="NCBI Taxonomy" id="1629071"/>
    <lineage>
        <taxon>Bacteria</taxon>
        <taxon>Bacillati</taxon>
        <taxon>Actinomycetota</taxon>
        <taxon>Actinomycetes</taxon>
        <taxon>Micromonosporales</taxon>
        <taxon>Micromonosporaceae</taxon>
        <taxon>Micromonospora</taxon>
    </lineage>
</organism>
<evidence type="ECO:0000313" key="2">
    <source>
        <dbReference type="Proteomes" id="UP000295626"/>
    </source>
</evidence>
<protein>
    <submittedName>
        <fullName evidence="1">Uncharacterized protein</fullName>
    </submittedName>
</protein>